<dbReference type="EMBL" id="JBHSJF010000006">
    <property type="protein sequence ID" value="MFC5068010.1"/>
    <property type="molecule type" value="Genomic_DNA"/>
</dbReference>
<name>A0ABV9YYT6_9HYPH</name>
<comment type="caution">
    <text evidence="4">The sequence shown here is derived from an EMBL/GenBank/DDBJ whole genome shotgun (WGS) entry which is preliminary data.</text>
</comment>
<proteinExistence type="predicted"/>
<dbReference type="InterPro" id="IPR003715">
    <property type="entry name" value="Poly_export_N"/>
</dbReference>
<dbReference type="PROSITE" id="PS51257">
    <property type="entry name" value="PROKAR_LIPOPROTEIN"/>
    <property type="match status" value="1"/>
</dbReference>
<dbReference type="PANTHER" id="PTHR33619">
    <property type="entry name" value="POLYSACCHARIDE EXPORT PROTEIN GFCE-RELATED"/>
    <property type="match status" value="1"/>
</dbReference>
<sequence>MPRFRWAVIPLLLVTIGFIAGCAPKPRGAELAIAMVDTPYLLGSGDKLRITVLNQANLSATYQVDPSGLITMPLLGPVEASGRSPFELKGAIEARLRKDYLREPNVSVEIESYRPFFILGEVTAAGQYPFVAGMTAEQAVAIAGGYSPRAYRKQVELSRRDQTGVTSMTVPMTTLIRPGDTVTVKERWF</sequence>
<dbReference type="RefSeq" id="WP_114958539.1">
    <property type="nucleotide sequence ID" value="NZ_JBHSJF010000006.1"/>
</dbReference>
<organism evidence="4 5">
    <name type="scientific">Flaviflagellibacter deserti</name>
    <dbReference type="NCBI Taxonomy" id="2267266"/>
    <lineage>
        <taxon>Bacteria</taxon>
        <taxon>Pseudomonadati</taxon>
        <taxon>Pseudomonadota</taxon>
        <taxon>Alphaproteobacteria</taxon>
        <taxon>Hyphomicrobiales</taxon>
        <taxon>Flaviflagellibacter</taxon>
    </lineage>
</organism>
<dbReference type="InterPro" id="IPR049712">
    <property type="entry name" value="Poly_export"/>
</dbReference>
<dbReference type="Pfam" id="PF02563">
    <property type="entry name" value="Poly_export"/>
    <property type="match status" value="1"/>
</dbReference>
<evidence type="ECO:0000259" key="2">
    <source>
        <dbReference type="Pfam" id="PF02563"/>
    </source>
</evidence>
<evidence type="ECO:0000256" key="1">
    <source>
        <dbReference type="ARBA" id="ARBA00022729"/>
    </source>
</evidence>
<gene>
    <name evidence="4" type="ORF">ACFPFW_08265</name>
</gene>
<dbReference type="PANTHER" id="PTHR33619:SF3">
    <property type="entry name" value="POLYSACCHARIDE EXPORT PROTEIN GFCE-RELATED"/>
    <property type="match status" value="1"/>
</dbReference>
<dbReference type="Pfam" id="PF10531">
    <property type="entry name" value="SLBB"/>
    <property type="match status" value="1"/>
</dbReference>
<evidence type="ECO:0000313" key="5">
    <source>
        <dbReference type="Proteomes" id="UP001595796"/>
    </source>
</evidence>
<keyword evidence="5" id="KW-1185">Reference proteome</keyword>
<feature type="domain" description="Polysaccharide export protein N-terminal" evidence="2">
    <location>
        <begin position="37"/>
        <end position="110"/>
    </location>
</feature>
<dbReference type="Proteomes" id="UP001595796">
    <property type="component" value="Unassembled WGS sequence"/>
</dbReference>
<feature type="domain" description="Soluble ligand binding" evidence="3">
    <location>
        <begin position="116"/>
        <end position="170"/>
    </location>
</feature>
<dbReference type="InterPro" id="IPR019554">
    <property type="entry name" value="Soluble_ligand-bd"/>
</dbReference>
<dbReference type="Gene3D" id="3.30.1950.10">
    <property type="entry name" value="wza like domain"/>
    <property type="match status" value="1"/>
</dbReference>
<dbReference type="Gene3D" id="3.10.560.10">
    <property type="entry name" value="Outer membrane lipoprotein wza domain like"/>
    <property type="match status" value="1"/>
</dbReference>
<evidence type="ECO:0000259" key="3">
    <source>
        <dbReference type="Pfam" id="PF10531"/>
    </source>
</evidence>
<evidence type="ECO:0000313" key="4">
    <source>
        <dbReference type="EMBL" id="MFC5068010.1"/>
    </source>
</evidence>
<protein>
    <submittedName>
        <fullName evidence="4">Polysaccharide biosynthesis/export family protein</fullName>
    </submittedName>
</protein>
<accession>A0ABV9YYT6</accession>
<keyword evidence="1" id="KW-0732">Signal</keyword>
<reference evidence="5" key="1">
    <citation type="journal article" date="2019" name="Int. J. Syst. Evol. Microbiol.">
        <title>The Global Catalogue of Microorganisms (GCM) 10K type strain sequencing project: providing services to taxonomists for standard genome sequencing and annotation.</title>
        <authorList>
            <consortium name="The Broad Institute Genomics Platform"/>
            <consortium name="The Broad Institute Genome Sequencing Center for Infectious Disease"/>
            <person name="Wu L."/>
            <person name="Ma J."/>
        </authorList>
    </citation>
    <scope>NUCLEOTIDE SEQUENCE [LARGE SCALE GENOMIC DNA]</scope>
    <source>
        <strain evidence="5">CGMCC 1.16444</strain>
    </source>
</reference>